<dbReference type="EMBL" id="JAQKAB010000002">
    <property type="protein sequence ID" value="MDA7025723.1"/>
    <property type="molecule type" value="Genomic_DNA"/>
</dbReference>
<reference evidence="1 2" key="1">
    <citation type="submission" date="2023-01" db="EMBL/GenBank/DDBJ databases">
        <title>Bacillus changyiensis sp. nov., isolated from a coastal deposit.</title>
        <authorList>
            <person name="Xiao G."/>
            <person name="Lai Q."/>
            <person name="Hu Z."/>
            <person name="Shao Z."/>
        </authorList>
    </citation>
    <scope>NUCLEOTIDE SEQUENCE [LARGE SCALE GENOMIC DNA]</scope>
    <source>
        <strain evidence="1 2">CLL-7-23</strain>
    </source>
</reference>
<proteinExistence type="predicted"/>
<keyword evidence="2" id="KW-1185">Reference proteome</keyword>
<dbReference type="Proteomes" id="UP001211894">
    <property type="component" value="Unassembled WGS sequence"/>
</dbReference>
<evidence type="ECO:0000313" key="2">
    <source>
        <dbReference type="Proteomes" id="UP001211894"/>
    </source>
</evidence>
<sequence>MEEDELKTVLQKTFEEVYRDLDQLVKIAKKGRPSLEKNIDEMGQRLKQNILAVEFQLKTK</sequence>
<accession>A0ABT4X0B6</accession>
<dbReference type="RefSeq" id="WP_270799008.1">
    <property type="nucleotide sequence ID" value="NZ_JAQFWW010000001.1"/>
</dbReference>
<comment type="caution">
    <text evidence="1">The sequence shown here is derived from an EMBL/GenBank/DDBJ whole genome shotgun (WGS) entry which is preliminary data.</text>
</comment>
<gene>
    <name evidence="1" type="ORF">PJ311_03730</name>
</gene>
<evidence type="ECO:0000313" key="1">
    <source>
        <dbReference type="EMBL" id="MDA7025723.1"/>
    </source>
</evidence>
<protein>
    <submittedName>
        <fullName evidence="1">Uncharacterized protein</fullName>
    </submittedName>
</protein>
<organism evidence="1 2">
    <name type="scientific">Bacillus changyiensis</name>
    <dbReference type="NCBI Taxonomy" id="3004103"/>
    <lineage>
        <taxon>Bacteria</taxon>
        <taxon>Bacillati</taxon>
        <taxon>Bacillota</taxon>
        <taxon>Bacilli</taxon>
        <taxon>Bacillales</taxon>
        <taxon>Bacillaceae</taxon>
        <taxon>Bacillus</taxon>
    </lineage>
</organism>
<name>A0ABT4X0B6_9BACI</name>